<sequence length="474" mass="54336">MKFRLKRTLQLVVACACVMVYINFLMSFAYKPDLQMSVDDRAAEVMEASDLIYQHRTPRPDQATFLVNPESGNKPIINSSLVTLHNISNTNREARPQRDIVPLRVIYPDEAHYTDDRIKSQLELVPEAVRKQRSESSSVKTKKILVYSGLGGFAVKAGKKTFSEQQCQVQDCELTGDRNLASHVDVVLFQSGISKNIARRPDQVWIIYMLESPYHTPGMQAYKGMFNWTATYRHDSTIVAPYEKFVPFNSSKLTQHQTQNFAAGKTKKVAWFVSNCGARNSRMQYAMELSKHIEVDIYGNCGKLRCPRSKSSKCFELLDKDYKFYLSFENSNCRDYITEKFFVNGLKHNVLPIVMGAAPEDYARAAPPHSFIHVDDFESPKDLAEYLHVLDKNDALYNEYFQWKGTGDLINTFFWCRVCALAHDTSNRGSSWYENINDWWRGKDICIGKKTWREVPRSSKLLAPLAVTVPPDPH</sequence>
<proteinExistence type="inferred from homology"/>
<keyword evidence="11" id="KW-0325">Glycoprotein</keyword>
<dbReference type="EMBL" id="JAWDGP010007236">
    <property type="protein sequence ID" value="KAK3727706.1"/>
    <property type="molecule type" value="Genomic_DNA"/>
</dbReference>
<feature type="domain" description="Fucosyltransferase N-terminal" evidence="14">
    <location>
        <begin position="141"/>
        <end position="242"/>
    </location>
</feature>
<evidence type="ECO:0000256" key="12">
    <source>
        <dbReference type="RuleBase" id="RU003832"/>
    </source>
</evidence>
<evidence type="ECO:0000256" key="5">
    <source>
        <dbReference type="ARBA" id="ARBA00022679"/>
    </source>
</evidence>
<evidence type="ECO:0000256" key="2">
    <source>
        <dbReference type="ARBA" id="ARBA00004922"/>
    </source>
</evidence>
<dbReference type="SUPFAM" id="SSF53756">
    <property type="entry name" value="UDP-Glycosyltransferase/glycogen phosphorylase"/>
    <property type="match status" value="1"/>
</dbReference>
<dbReference type="Proteomes" id="UP001283361">
    <property type="component" value="Unassembled WGS sequence"/>
</dbReference>
<evidence type="ECO:0000259" key="14">
    <source>
        <dbReference type="Pfam" id="PF17039"/>
    </source>
</evidence>
<dbReference type="GO" id="GO:0000139">
    <property type="term" value="C:Golgi membrane"/>
    <property type="evidence" value="ECO:0007669"/>
    <property type="project" value="UniProtKB-SubCell"/>
</dbReference>
<dbReference type="PANTHER" id="PTHR48438:SF1">
    <property type="entry name" value="ALPHA-(1,3)-FUCOSYLTRANSFERASE C-RELATED"/>
    <property type="match status" value="1"/>
</dbReference>
<keyword evidence="10 12" id="KW-0472">Membrane</keyword>
<comment type="caution">
    <text evidence="15">The sequence shown here is derived from an EMBL/GenBank/DDBJ whole genome shotgun (WGS) entry which is preliminary data.</text>
</comment>
<gene>
    <name evidence="15" type="ORF">RRG08_032663</name>
</gene>
<dbReference type="GO" id="GO:0032580">
    <property type="term" value="C:Golgi cisterna membrane"/>
    <property type="evidence" value="ECO:0007669"/>
    <property type="project" value="UniProtKB-SubCell"/>
</dbReference>
<feature type="domain" description="Fucosyltransferase C-terminal" evidence="13">
    <location>
        <begin position="264"/>
        <end position="439"/>
    </location>
</feature>
<evidence type="ECO:0000256" key="1">
    <source>
        <dbReference type="ARBA" id="ARBA00004323"/>
    </source>
</evidence>
<accession>A0AAE0Y079</accession>
<dbReference type="EC" id="2.4.1.-" evidence="12"/>
<evidence type="ECO:0000256" key="4">
    <source>
        <dbReference type="ARBA" id="ARBA00022676"/>
    </source>
</evidence>
<evidence type="ECO:0000256" key="11">
    <source>
        <dbReference type="ARBA" id="ARBA00023180"/>
    </source>
</evidence>
<keyword evidence="16" id="KW-1185">Reference proteome</keyword>
<keyword evidence="5 12" id="KW-0808">Transferase</keyword>
<evidence type="ECO:0000313" key="15">
    <source>
        <dbReference type="EMBL" id="KAK3727706.1"/>
    </source>
</evidence>
<evidence type="ECO:0000256" key="7">
    <source>
        <dbReference type="ARBA" id="ARBA00022968"/>
    </source>
</evidence>
<comment type="subcellular location">
    <subcellularLocation>
        <location evidence="1">Golgi apparatus membrane</location>
        <topology evidence="1">Single-pass type II membrane protein</topology>
    </subcellularLocation>
    <subcellularLocation>
        <location evidence="12">Golgi apparatus</location>
        <location evidence="12">Golgi stack membrane</location>
        <topology evidence="12">Single-pass type II membrane protein</topology>
    </subcellularLocation>
</comment>
<dbReference type="InterPro" id="IPR038577">
    <property type="entry name" value="GT10-like_C_sf"/>
</dbReference>
<name>A0AAE0Y079_9GAST</name>
<dbReference type="Pfam" id="PF00852">
    <property type="entry name" value="Glyco_transf_10"/>
    <property type="match status" value="1"/>
</dbReference>
<dbReference type="PANTHER" id="PTHR48438">
    <property type="entry name" value="ALPHA-(1,3)-FUCOSYLTRANSFERASE C-RELATED"/>
    <property type="match status" value="1"/>
</dbReference>
<evidence type="ECO:0000256" key="6">
    <source>
        <dbReference type="ARBA" id="ARBA00022692"/>
    </source>
</evidence>
<reference evidence="15" key="1">
    <citation type="journal article" date="2023" name="G3 (Bethesda)">
        <title>A reference genome for the long-term kleptoplast-retaining sea slug Elysia crispata morphotype clarki.</title>
        <authorList>
            <person name="Eastman K.E."/>
            <person name="Pendleton A.L."/>
            <person name="Shaikh M.A."/>
            <person name="Suttiyut T."/>
            <person name="Ogas R."/>
            <person name="Tomko P."/>
            <person name="Gavelis G."/>
            <person name="Widhalm J.R."/>
            <person name="Wisecaver J.H."/>
        </authorList>
    </citation>
    <scope>NUCLEOTIDE SEQUENCE</scope>
    <source>
        <strain evidence="15">ECLA1</strain>
    </source>
</reference>
<evidence type="ECO:0000256" key="9">
    <source>
        <dbReference type="ARBA" id="ARBA00023034"/>
    </source>
</evidence>
<dbReference type="InterPro" id="IPR055270">
    <property type="entry name" value="Glyco_tran_10_C"/>
</dbReference>
<dbReference type="AlphaFoldDB" id="A0AAE0Y079"/>
<dbReference type="GO" id="GO:0008417">
    <property type="term" value="F:fucosyltransferase activity"/>
    <property type="evidence" value="ECO:0007669"/>
    <property type="project" value="InterPro"/>
</dbReference>
<evidence type="ECO:0000256" key="3">
    <source>
        <dbReference type="ARBA" id="ARBA00008919"/>
    </source>
</evidence>
<comment type="similarity">
    <text evidence="3 12">Belongs to the glycosyltransferase 10 family.</text>
</comment>
<dbReference type="Gene3D" id="3.40.50.11660">
    <property type="entry name" value="Glycosyl transferase family 10, C-terminal domain"/>
    <property type="match status" value="1"/>
</dbReference>
<keyword evidence="4 12" id="KW-0328">Glycosyltransferase</keyword>
<keyword evidence="7" id="KW-0735">Signal-anchor</keyword>
<keyword evidence="6 12" id="KW-0812">Transmembrane</keyword>
<evidence type="ECO:0000259" key="13">
    <source>
        <dbReference type="Pfam" id="PF00852"/>
    </source>
</evidence>
<keyword evidence="9 12" id="KW-0333">Golgi apparatus</keyword>
<dbReference type="FunFam" id="3.40.50.11660:FF:000004">
    <property type="entry name" value="Glycoprotein 3-alpha-L-fucosyltransferase A"/>
    <property type="match status" value="1"/>
</dbReference>
<evidence type="ECO:0000313" key="16">
    <source>
        <dbReference type="Proteomes" id="UP001283361"/>
    </source>
</evidence>
<keyword evidence="8 12" id="KW-1133">Transmembrane helix</keyword>
<evidence type="ECO:0000256" key="8">
    <source>
        <dbReference type="ARBA" id="ARBA00022989"/>
    </source>
</evidence>
<dbReference type="InterPro" id="IPR031481">
    <property type="entry name" value="Glyco_tran_10_N"/>
</dbReference>
<protein>
    <recommendedName>
        <fullName evidence="12">Fucosyltransferase</fullName>
        <ecNumber evidence="12">2.4.1.-</ecNumber>
    </recommendedName>
</protein>
<feature type="transmembrane region" description="Helical" evidence="12">
    <location>
        <begin position="12"/>
        <end position="30"/>
    </location>
</feature>
<comment type="pathway">
    <text evidence="2">Protein modification; protein glycosylation.</text>
</comment>
<organism evidence="15 16">
    <name type="scientific">Elysia crispata</name>
    <name type="common">lettuce slug</name>
    <dbReference type="NCBI Taxonomy" id="231223"/>
    <lineage>
        <taxon>Eukaryota</taxon>
        <taxon>Metazoa</taxon>
        <taxon>Spiralia</taxon>
        <taxon>Lophotrochozoa</taxon>
        <taxon>Mollusca</taxon>
        <taxon>Gastropoda</taxon>
        <taxon>Heterobranchia</taxon>
        <taxon>Euthyneura</taxon>
        <taxon>Panpulmonata</taxon>
        <taxon>Sacoglossa</taxon>
        <taxon>Placobranchoidea</taxon>
        <taxon>Plakobranchidae</taxon>
        <taxon>Elysia</taxon>
    </lineage>
</organism>
<dbReference type="InterPro" id="IPR001503">
    <property type="entry name" value="Glyco_trans_10"/>
</dbReference>
<dbReference type="Pfam" id="PF17039">
    <property type="entry name" value="Glyco_tran_10_N"/>
    <property type="match status" value="1"/>
</dbReference>
<evidence type="ECO:0000256" key="10">
    <source>
        <dbReference type="ARBA" id="ARBA00023136"/>
    </source>
</evidence>